<evidence type="ECO:0000313" key="4">
    <source>
        <dbReference type="Proteomes" id="UP000622890"/>
    </source>
</evidence>
<comment type="caution">
    <text evidence="3">The sequence shown here is derived from an EMBL/GenBank/DDBJ whole genome shotgun (WGS) entry which is preliminary data.</text>
</comment>
<dbReference type="InterPro" id="IPR002656">
    <property type="entry name" value="Acyl_transf_3_dom"/>
</dbReference>
<feature type="transmembrane region" description="Helical" evidence="1">
    <location>
        <begin position="224"/>
        <end position="243"/>
    </location>
</feature>
<feature type="domain" description="Acyltransferase 3" evidence="2">
    <location>
        <begin position="3"/>
        <end position="328"/>
    </location>
</feature>
<evidence type="ECO:0000259" key="2">
    <source>
        <dbReference type="Pfam" id="PF01757"/>
    </source>
</evidence>
<dbReference type="InterPro" id="IPR050879">
    <property type="entry name" value="Acyltransferase_3"/>
</dbReference>
<feature type="transmembrane region" description="Helical" evidence="1">
    <location>
        <begin position="182"/>
        <end position="204"/>
    </location>
</feature>
<dbReference type="EMBL" id="JAEPBG010000008">
    <property type="protein sequence ID" value="MBK4736704.1"/>
    <property type="molecule type" value="Genomic_DNA"/>
</dbReference>
<feature type="transmembrane region" description="Helical" evidence="1">
    <location>
        <begin position="72"/>
        <end position="92"/>
    </location>
</feature>
<dbReference type="PANTHER" id="PTHR23028:SF53">
    <property type="entry name" value="ACYL_TRANSF_3 DOMAIN-CONTAINING PROTEIN"/>
    <property type="match status" value="1"/>
</dbReference>
<dbReference type="Proteomes" id="UP000622890">
    <property type="component" value="Unassembled WGS sequence"/>
</dbReference>
<protein>
    <submittedName>
        <fullName evidence="3">Acyltransferase</fullName>
    </submittedName>
</protein>
<reference evidence="3" key="1">
    <citation type="submission" date="2021-01" db="EMBL/GenBank/DDBJ databases">
        <title>Genome sequence of strain Noviherbaspirillum sp. DKR-6.</title>
        <authorList>
            <person name="Chaudhary D.K."/>
        </authorList>
    </citation>
    <scope>NUCLEOTIDE SEQUENCE</scope>
    <source>
        <strain evidence="3">DKR-6</strain>
    </source>
</reference>
<proteinExistence type="predicted"/>
<keyword evidence="1" id="KW-0472">Membrane</keyword>
<feature type="transmembrane region" description="Helical" evidence="1">
    <location>
        <begin position="29"/>
        <end position="51"/>
    </location>
</feature>
<evidence type="ECO:0000256" key="1">
    <source>
        <dbReference type="SAM" id="Phobius"/>
    </source>
</evidence>
<feature type="transmembrane region" description="Helical" evidence="1">
    <location>
        <begin position="314"/>
        <end position="332"/>
    </location>
</feature>
<organism evidence="3 4">
    <name type="scientific">Noviherbaspirillum pedocola</name>
    <dbReference type="NCBI Taxonomy" id="2801341"/>
    <lineage>
        <taxon>Bacteria</taxon>
        <taxon>Pseudomonadati</taxon>
        <taxon>Pseudomonadota</taxon>
        <taxon>Betaproteobacteria</taxon>
        <taxon>Burkholderiales</taxon>
        <taxon>Oxalobacteraceae</taxon>
        <taxon>Noviherbaspirillum</taxon>
    </lineage>
</organism>
<dbReference type="AlphaFoldDB" id="A0A934W978"/>
<gene>
    <name evidence="3" type="ORF">JJB74_18925</name>
</gene>
<dbReference type="GO" id="GO:0016747">
    <property type="term" value="F:acyltransferase activity, transferring groups other than amino-acyl groups"/>
    <property type="evidence" value="ECO:0007669"/>
    <property type="project" value="InterPro"/>
</dbReference>
<accession>A0A934W978</accession>
<dbReference type="RefSeq" id="WP_200594385.1">
    <property type="nucleotide sequence ID" value="NZ_JAEPBG010000008.1"/>
</dbReference>
<dbReference type="PANTHER" id="PTHR23028">
    <property type="entry name" value="ACETYLTRANSFERASE"/>
    <property type="match status" value="1"/>
</dbReference>
<dbReference type="GO" id="GO:0016020">
    <property type="term" value="C:membrane"/>
    <property type="evidence" value="ECO:0007669"/>
    <property type="project" value="TreeGrafter"/>
</dbReference>
<feature type="transmembrane region" description="Helical" evidence="1">
    <location>
        <begin position="141"/>
        <end position="162"/>
    </location>
</feature>
<dbReference type="GO" id="GO:0000271">
    <property type="term" value="P:polysaccharide biosynthetic process"/>
    <property type="evidence" value="ECO:0007669"/>
    <property type="project" value="TreeGrafter"/>
</dbReference>
<keyword evidence="1" id="KW-1133">Transmembrane helix</keyword>
<name>A0A934W978_9BURK</name>
<sequence>MGLLRLLLAFAVFFQHAMSSGGFSWISGIAAVYVFFVISGFYIQMVLATRYTPEQLGPAWWRMFHVARYCRLYPAYAAACLIAIAVQALFSLQEPSIASSPDALAPPTDARSSAGIGMAFGLTLSQLTMIGLNIPSSSQLLVGPAWSLGVELSFYLLAPWLLRLSDRKLIALMAFGLLLRLVPYNTHAPLMAASECFLAGALAWRWRGALDWTARWPRKLARPAAYALAMMLPMLALSHQPIFPIPYTHIEIDTLVAPFLAALVIPAMYRATHDLRVDRLLGELSYPFYLFHEPLLRLLGLVPHGPSPMTDNALTGAAFLVALLLSALMLALEMRLISPWRTALSKPRVADIVHAGPIRTSAPGGTPASMTSASGSSV</sequence>
<keyword evidence="1" id="KW-0812">Transmembrane</keyword>
<evidence type="ECO:0000313" key="3">
    <source>
        <dbReference type="EMBL" id="MBK4736704.1"/>
    </source>
</evidence>
<dbReference type="Pfam" id="PF01757">
    <property type="entry name" value="Acyl_transf_3"/>
    <property type="match status" value="1"/>
</dbReference>
<keyword evidence="4" id="KW-1185">Reference proteome</keyword>
<keyword evidence="3" id="KW-0808">Transferase</keyword>
<keyword evidence="3" id="KW-0012">Acyltransferase</keyword>
<feature type="transmembrane region" description="Helical" evidence="1">
    <location>
        <begin position="112"/>
        <end position="134"/>
    </location>
</feature>